<keyword evidence="6 8" id="KW-0472">Membrane</keyword>
<dbReference type="PANTHER" id="PTHR48022:SF64">
    <property type="entry name" value="MAJOR FACILITATOR SUPERFAMILY (MFS) PROFILE DOMAIN-CONTAINING PROTEIN"/>
    <property type="match status" value="1"/>
</dbReference>
<feature type="transmembrane region" description="Helical" evidence="8">
    <location>
        <begin position="20"/>
        <end position="39"/>
    </location>
</feature>
<protein>
    <submittedName>
        <fullName evidence="10">General substrate transporter</fullName>
    </submittedName>
</protein>
<dbReference type="Pfam" id="PF00083">
    <property type="entry name" value="Sugar_tr"/>
    <property type="match status" value="1"/>
</dbReference>
<feature type="transmembrane region" description="Helical" evidence="8">
    <location>
        <begin position="444"/>
        <end position="464"/>
    </location>
</feature>
<dbReference type="AlphaFoldDB" id="A0A8K0TNW4"/>
<keyword evidence="4 8" id="KW-0812">Transmembrane</keyword>
<name>A0A8K0TNW4_9PEZI</name>
<dbReference type="FunFam" id="1.20.1250.20:FF:000134">
    <property type="entry name" value="MFS sugar transporter protein"/>
    <property type="match status" value="1"/>
</dbReference>
<keyword evidence="3" id="KW-0813">Transport</keyword>
<feature type="region of interest" description="Disordered" evidence="7">
    <location>
        <begin position="494"/>
        <end position="521"/>
    </location>
</feature>
<dbReference type="InterPro" id="IPR005828">
    <property type="entry name" value="MFS_sugar_transport-like"/>
</dbReference>
<dbReference type="GO" id="GO:0005351">
    <property type="term" value="F:carbohydrate:proton symporter activity"/>
    <property type="evidence" value="ECO:0007669"/>
    <property type="project" value="TreeGrafter"/>
</dbReference>
<dbReference type="GO" id="GO:0016020">
    <property type="term" value="C:membrane"/>
    <property type="evidence" value="ECO:0007669"/>
    <property type="project" value="UniProtKB-SubCell"/>
</dbReference>
<evidence type="ECO:0000256" key="3">
    <source>
        <dbReference type="ARBA" id="ARBA00022448"/>
    </source>
</evidence>
<accession>A0A8K0TNW4</accession>
<dbReference type="PANTHER" id="PTHR48022">
    <property type="entry name" value="PLASTIDIC GLUCOSE TRANSPORTER 4"/>
    <property type="match status" value="1"/>
</dbReference>
<evidence type="ECO:0000256" key="1">
    <source>
        <dbReference type="ARBA" id="ARBA00004141"/>
    </source>
</evidence>
<comment type="caution">
    <text evidence="10">The sequence shown here is derived from an EMBL/GenBank/DDBJ whole genome shotgun (WGS) entry which is preliminary data.</text>
</comment>
<keyword evidence="5 8" id="KW-1133">Transmembrane helix</keyword>
<feature type="domain" description="Major facilitator superfamily (MFS) profile" evidence="9">
    <location>
        <begin position="21"/>
        <end position="467"/>
    </location>
</feature>
<evidence type="ECO:0000256" key="7">
    <source>
        <dbReference type="SAM" id="MobiDB-lite"/>
    </source>
</evidence>
<dbReference type="InterPro" id="IPR005829">
    <property type="entry name" value="Sugar_transporter_CS"/>
</dbReference>
<evidence type="ECO:0000313" key="11">
    <source>
        <dbReference type="Proteomes" id="UP000813385"/>
    </source>
</evidence>
<feature type="transmembrane region" description="Helical" evidence="8">
    <location>
        <begin position="308"/>
        <end position="330"/>
    </location>
</feature>
<feature type="transmembrane region" description="Helical" evidence="8">
    <location>
        <begin position="148"/>
        <end position="168"/>
    </location>
</feature>
<feature type="transmembrane region" description="Helical" evidence="8">
    <location>
        <begin position="337"/>
        <end position="356"/>
    </location>
</feature>
<evidence type="ECO:0000256" key="2">
    <source>
        <dbReference type="ARBA" id="ARBA00010992"/>
    </source>
</evidence>
<comment type="similarity">
    <text evidence="2">Belongs to the major facilitator superfamily. Sugar transporter (TC 2.A.1.1) family.</text>
</comment>
<evidence type="ECO:0000256" key="4">
    <source>
        <dbReference type="ARBA" id="ARBA00022692"/>
    </source>
</evidence>
<feature type="compositionally biased region" description="Basic and acidic residues" evidence="7">
    <location>
        <begin position="511"/>
        <end position="521"/>
    </location>
</feature>
<evidence type="ECO:0000259" key="9">
    <source>
        <dbReference type="PROSITE" id="PS50850"/>
    </source>
</evidence>
<dbReference type="InterPro" id="IPR036259">
    <property type="entry name" value="MFS_trans_sf"/>
</dbReference>
<dbReference type="OrthoDB" id="6133115at2759"/>
<organism evidence="10 11">
    <name type="scientific">Plectosphaerella cucumerina</name>
    <dbReference type="NCBI Taxonomy" id="40658"/>
    <lineage>
        <taxon>Eukaryota</taxon>
        <taxon>Fungi</taxon>
        <taxon>Dikarya</taxon>
        <taxon>Ascomycota</taxon>
        <taxon>Pezizomycotina</taxon>
        <taxon>Sordariomycetes</taxon>
        <taxon>Hypocreomycetidae</taxon>
        <taxon>Glomerellales</taxon>
        <taxon>Plectosphaerellaceae</taxon>
        <taxon>Plectosphaerella</taxon>
    </lineage>
</organism>
<evidence type="ECO:0000313" key="10">
    <source>
        <dbReference type="EMBL" id="KAH7367997.1"/>
    </source>
</evidence>
<feature type="transmembrane region" description="Helical" evidence="8">
    <location>
        <begin position="270"/>
        <end position="288"/>
    </location>
</feature>
<comment type="subcellular location">
    <subcellularLocation>
        <location evidence="1">Membrane</location>
        <topology evidence="1">Multi-pass membrane protein</topology>
    </subcellularLocation>
</comment>
<feature type="transmembrane region" description="Helical" evidence="8">
    <location>
        <begin position="114"/>
        <end position="136"/>
    </location>
</feature>
<keyword evidence="11" id="KW-1185">Reference proteome</keyword>
<gene>
    <name evidence="10" type="ORF">B0T11DRAFT_221193</name>
</gene>
<dbReference type="InterPro" id="IPR020846">
    <property type="entry name" value="MFS_dom"/>
</dbReference>
<evidence type="ECO:0000256" key="6">
    <source>
        <dbReference type="ARBA" id="ARBA00023136"/>
    </source>
</evidence>
<dbReference type="EMBL" id="JAGPXD010000002">
    <property type="protein sequence ID" value="KAH7367997.1"/>
    <property type="molecule type" value="Genomic_DNA"/>
</dbReference>
<dbReference type="Gene3D" id="1.20.1250.20">
    <property type="entry name" value="MFS general substrate transporter like domains"/>
    <property type="match status" value="1"/>
</dbReference>
<dbReference type="PROSITE" id="PS00216">
    <property type="entry name" value="SUGAR_TRANSPORT_1"/>
    <property type="match status" value="2"/>
</dbReference>
<dbReference type="SUPFAM" id="SSF103473">
    <property type="entry name" value="MFS general substrate transporter"/>
    <property type="match status" value="1"/>
</dbReference>
<dbReference type="PROSITE" id="PS50850">
    <property type="entry name" value="MFS"/>
    <property type="match status" value="1"/>
</dbReference>
<sequence>MSHAKAVAWYHNPGLRTLYLLLPIVILSSSYQGFDGMIMNGLQLLPSWQEEFSHPRGPILGLLNSIQTLGAITALPIIGFLADRLGRRRTIAFGAAWTLVGAVLQGSAKHIAAFLIARFLIGWGLAYTVVASPLLLAELTLAHHRGTILAYFPATWYTGAIIAAWTTYGTQFIQNSWSWRIPSLLQALPALIQISLIWLVPESPRWLISRGRGAEARAILVKYHANGDESSPIVDLEYTQIKEAILQDAQWKRQSSYLDFIRTKPNRRRLIIVTFCGLFLEISGNGLVQYYLHAVLNSVGITKTIEQTTINGCLAIYNFLVAIGASFLVERVGRRKLFIFSTAGMFVAFILWTTFAARECSRLTLLVYTTHGTRQFAYGVLVCIFLSNGAYSLGWTPLWAYPAEILPFEIRARGVTYMTGVMHIFGFFSAFVNPIGLENIGWKYYIAFVVYTFLELIAVWYFFVETKGYNLEEIASIFETPGLSWKQRRNLRAPGLREGSSAEEEVQGTQKTRDVTDVKEL</sequence>
<evidence type="ECO:0000256" key="5">
    <source>
        <dbReference type="ARBA" id="ARBA00022989"/>
    </source>
</evidence>
<dbReference type="InterPro" id="IPR050360">
    <property type="entry name" value="MFS_Sugar_Transporters"/>
</dbReference>
<feature type="transmembrane region" description="Helical" evidence="8">
    <location>
        <begin position="376"/>
        <end position="402"/>
    </location>
</feature>
<dbReference type="Proteomes" id="UP000813385">
    <property type="component" value="Unassembled WGS sequence"/>
</dbReference>
<feature type="transmembrane region" description="Helical" evidence="8">
    <location>
        <begin position="59"/>
        <end position="78"/>
    </location>
</feature>
<feature type="transmembrane region" description="Helical" evidence="8">
    <location>
        <begin position="414"/>
        <end position="432"/>
    </location>
</feature>
<reference evidence="10" key="1">
    <citation type="journal article" date="2021" name="Nat. Commun.">
        <title>Genetic determinants of endophytism in the Arabidopsis root mycobiome.</title>
        <authorList>
            <person name="Mesny F."/>
            <person name="Miyauchi S."/>
            <person name="Thiergart T."/>
            <person name="Pickel B."/>
            <person name="Atanasova L."/>
            <person name="Karlsson M."/>
            <person name="Huettel B."/>
            <person name="Barry K.W."/>
            <person name="Haridas S."/>
            <person name="Chen C."/>
            <person name="Bauer D."/>
            <person name="Andreopoulos W."/>
            <person name="Pangilinan J."/>
            <person name="LaButti K."/>
            <person name="Riley R."/>
            <person name="Lipzen A."/>
            <person name="Clum A."/>
            <person name="Drula E."/>
            <person name="Henrissat B."/>
            <person name="Kohler A."/>
            <person name="Grigoriev I.V."/>
            <person name="Martin F.M."/>
            <person name="Hacquard S."/>
        </authorList>
    </citation>
    <scope>NUCLEOTIDE SEQUENCE</scope>
    <source>
        <strain evidence="10">MPI-CAGE-AT-0016</strain>
    </source>
</reference>
<evidence type="ECO:0000256" key="8">
    <source>
        <dbReference type="SAM" id="Phobius"/>
    </source>
</evidence>
<proteinExistence type="inferred from homology"/>